<proteinExistence type="predicted"/>
<dbReference type="PATRIC" id="fig|261654.4.peg.1327"/>
<evidence type="ECO:0000313" key="1">
    <source>
        <dbReference type="EMBL" id="SBT40553.1"/>
    </source>
</evidence>
<dbReference type="AlphaFoldDB" id="A0A1A8Z9P2"/>
<accession>A0A1A8Z9P2</accession>
<protein>
    <submittedName>
        <fullName evidence="1">Uncharacterized protein</fullName>
    </submittedName>
</protein>
<organism evidence="1 2">
    <name type="scientific">Micromonospora auratinigra</name>
    <dbReference type="NCBI Taxonomy" id="261654"/>
    <lineage>
        <taxon>Bacteria</taxon>
        <taxon>Bacillati</taxon>
        <taxon>Actinomycetota</taxon>
        <taxon>Actinomycetes</taxon>
        <taxon>Micromonosporales</taxon>
        <taxon>Micromonosporaceae</taxon>
        <taxon>Micromonospora</taxon>
    </lineage>
</organism>
<gene>
    <name evidence="1" type="ORF">GA0070611_1305</name>
</gene>
<keyword evidence="2" id="KW-1185">Reference proteome</keyword>
<evidence type="ECO:0000313" key="2">
    <source>
        <dbReference type="Proteomes" id="UP000199385"/>
    </source>
</evidence>
<sequence length="340" mass="37921">MGLFRKKARPTMETIAGFWQWWATARGEVAQAIDAGTVQGFAGELGHRVHAIHPDLQWELTRGVTSAHVLVVTAGGQDTVRAVAARWFSAAPPADDTWSYRSVRAGELSVFESTIELDGHKLDLGDMRYGVAVDMQRRQIDVVCHHPAFVNLPDDVRGQISFLTLDWALGEDEVETWIGEITWTATEPANPRTPHELRRAATALAGEEDSWVLMRGQRRDGTPLMAAAASPLRPARWPRFDLHVPIRLPYQRHNEGQLPVDESLAALRRFEDELSATIGPDGVLVAHETAGRERTLHFYVDSQSTARAELESHLPQWREGRASAGAQLDPAFEKVRHLMQ</sequence>
<reference evidence="2" key="1">
    <citation type="submission" date="2016-06" db="EMBL/GenBank/DDBJ databases">
        <authorList>
            <person name="Varghese N."/>
            <person name="Submissions Spin"/>
        </authorList>
    </citation>
    <scope>NUCLEOTIDE SEQUENCE [LARGE SCALE GENOMIC DNA]</scope>
    <source>
        <strain evidence="2">DSM 44815</strain>
    </source>
</reference>
<dbReference type="EMBL" id="LT594323">
    <property type="protein sequence ID" value="SBT40553.1"/>
    <property type="molecule type" value="Genomic_DNA"/>
</dbReference>
<dbReference type="RefSeq" id="WP_091659048.1">
    <property type="nucleotide sequence ID" value="NZ_LT594323.1"/>
</dbReference>
<name>A0A1A8Z9P2_9ACTN</name>
<dbReference type="Proteomes" id="UP000199385">
    <property type="component" value="Chromosome I"/>
</dbReference>
<dbReference type="OrthoDB" id="3828153at2"/>
<dbReference type="STRING" id="261654.GA0070611_1305"/>